<name>A0A4Y2K4U2_ARAVE</name>
<dbReference type="Proteomes" id="UP000499080">
    <property type="component" value="Unassembled WGS sequence"/>
</dbReference>
<sequence>MHLRVGTSNMGVRTCHISKHSLASWLYIVMVVWILELIFEDARIPVNEGFVAGGAHKGDNIAGASVPDLLLWRLVFQMYCTAEAWASCSASQ</sequence>
<accession>A0A4Y2K4U2</accession>
<proteinExistence type="predicted"/>
<dbReference type="AlphaFoldDB" id="A0A4Y2K4U2"/>
<evidence type="ECO:0000313" key="2">
    <source>
        <dbReference type="EMBL" id="GBM96878.1"/>
    </source>
</evidence>
<keyword evidence="1" id="KW-0812">Transmembrane</keyword>
<dbReference type="EMBL" id="BGPR01004186">
    <property type="protein sequence ID" value="GBM96878.1"/>
    <property type="molecule type" value="Genomic_DNA"/>
</dbReference>
<feature type="transmembrane region" description="Helical" evidence="1">
    <location>
        <begin position="21"/>
        <end position="39"/>
    </location>
</feature>
<protein>
    <submittedName>
        <fullName evidence="2">Uncharacterized protein</fullName>
    </submittedName>
</protein>
<evidence type="ECO:0000256" key="1">
    <source>
        <dbReference type="SAM" id="Phobius"/>
    </source>
</evidence>
<evidence type="ECO:0000313" key="3">
    <source>
        <dbReference type="Proteomes" id="UP000499080"/>
    </source>
</evidence>
<keyword evidence="1" id="KW-0472">Membrane</keyword>
<keyword evidence="3" id="KW-1185">Reference proteome</keyword>
<organism evidence="2 3">
    <name type="scientific">Araneus ventricosus</name>
    <name type="common">Orbweaver spider</name>
    <name type="synonym">Epeira ventricosa</name>
    <dbReference type="NCBI Taxonomy" id="182803"/>
    <lineage>
        <taxon>Eukaryota</taxon>
        <taxon>Metazoa</taxon>
        <taxon>Ecdysozoa</taxon>
        <taxon>Arthropoda</taxon>
        <taxon>Chelicerata</taxon>
        <taxon>Arachnida</taxon>
        <taxon>Araneae</taxon>
        <taxon>Araneomorphae</taxon>
        <taxon>Entelegynae</taxon>
        <taxon>Araneoidea</taxon>
        <taxon>Araneidae</taxon>
        <taxon>Araneus</taxon>
    </lineage>
</organism>
<gene>
    <name evidence="2" type="ORF">AVEN_44393_1</name>
</gene>
<keyword evidence="1" id="KW-1133">Transmembrane helix</keyword>
<comment type="caution">
    <text evidence="2">The sequence shown here is derived from an EMBL/GenBank/DDBJ whole genome shotgun (WGS) entry which is preliminary data.</text>
</comment>
<reference evidence="2 3" key="1">
    <citation type="journal article" date="2019" name="Sci. Rep.">
        <title>Orb-weaving spider Araneus ventricosus genome elucidates the spidroin gene catalogue.</title>
        <authorList>
            <person name="Kono N."/>
            <person name="Nakamura H."/>
            <person name="Ohtoshi R."/>
            <person name="Moran D.A.P."/>
            <person name="Shinohara A."/>
            <person name="Yoshida Y."/>
            <person name="Fujiwara M."/>
            <person name="Mori M."/>
            <person name="Tomita M."/>
            <person name="Arakawa K."/>
        </authorList>
    </citation>
    <scope>NUCLEOTIDE SEQUENCE [LARGE SCALE GENOMIC DNA]</scope>
</reference>